<dbReference type="AlphaFoldDB" id="A0AAD2JVC2"/>
<evidence type="ECO:0000313" key="1">
    <source>
        <dbReference type="EMBL" id="CAK5262419.1"/>
    </source>
</evidence>
<evidence type="ECO:0000313" key="2">
    <source>
        <dbReference type="Proteomes" id="UP001295794"/>
    </source>
</evidence>
<dbReference type="Proteomes" id="UP001295794">
    <property type="component" value="Unassembled WGS sequence"/>
</dbReference>
<protein>
    <submittedName>
        <fullName evidence="1">Uncharacterized protein</fullName>
    </submittedName>
</protein>
<accession>A0AAD2JVC2</accession>
<organism evidence="1 2">
    <name type="scientific">Mycena citricolor</name>
    <dbReference type="NCBI Taxonomy" id="2018698"/>
    <lineage>
        <taxon>Eukaryota</taxon>
        <taxon>Fungi</taxon>
        <taxon>Dikarya</taxon>
        <taxon>Basidiomycota</taxon>
        <taxon>Agaricomycotina</taxon>
        <taxon>Agaricomycetes</taxon>
        <taxon>Agaricomycetidae</taxon>
        <taxon>Agaricales</taxon>
        <taxon>Marasmiineae</taxon>
        <taxon>Mycenaceae</taxon>
        <taxon>Mycena</taxon>
    </lineage>
</organism>
<sequence>MASSIPQCDWDWVLLPAIMNSAATNSVPIVRIIKVPQQAFQRGSTAPDVLAYPQAPQTRFIPLPCTEGSFRLMGYTPPSLFPIQLARLSRAKMARLDYGAAFPVDKMITVLVNNGDDRGDIVVLFIDVGGARLVASDIIRFLHTFAKTRITYDPRVMIHSPTLGLSLLDHATHVWSVDEGTLVHPPTVLLGRLPV</sequence>
<keyword evidence="2" id="KW-1185">Reference proteome</keyword>
<comment type="caution">
    <text evidence="1">The sequence shown here is derived from an EMBL/GenBank/DDBJ whole genome shotgun (WGS) entry which is preliminary data.</text>
</comment>
<dbReference type="EMBL" id="CAVNYO010000014">
    <property type="protein sequence ID" value="CAK5262419.1"/>
    <property type="molecule type" value="Genomic_DNA"/>
</dbReference>
<gene>
    <name evidence="1" type="ORF">MYCIT1_LOCUS1109</name>
</gene>
<proteinExistence type="predicted"/>
<name>A0AAD2JVC2_9AGAR</name>
<reference evidence="1" key="1">
    <citation type="submission" date="2023-11" db="EMBL/GenBank/DDBJ databases">
        <authorList>
            <person name="De Vega J J."/>
            <person name="De Vega J J."/>
        </authorList>
    </citation>
    <scope>NUCLEOTIDE SEQUENCE</scope>
</reference>